<keyword evidence="1" id="KW-0812">Transmembrane</keyword>
<keyword evidence="1" id="KW-1133">Transmembrane helix</keyword>
<sequence length="191" mass="21168">MAQILSTTAQLLEMVLQALLYGVYIVLFVLSMYFLAGDRDRKRSGAGMNGSMILIIIGNILLFATITAQWILVEIQGFIGFIGHGSEPNGPFLYLISIFDGLAVATLALYMVETAVADFIMVYRHWIVWQRKWMTVTLPACTYFTALVCGAILVYRMHGLTTDEVSLVNSSCGVVLYNAPQQATQRWPADA</sequence>
<proteinExistence type="predicted"/>
<dbReference type="KEGG" id="pco:PHACADRAFT_203571"/>
<keyword evidence="1" id="KW-0472">Membrane</keyword>
<dbReference type="OrthoDB" id="3357408at2759"/>
<reference evidence="2 3" key="1">
    <citation type="journal article" date="2012" name="BMC Genomics">
        <title>Comparative genomics of the white-rot fungi, Phanerochaete carnosa and P. chrysosporium, to elucidate the genetic basis of the distinct wood types they colonize.</title>
        <authorList>
            <person name="Suzuki H."/>
            <person name="MacDonald J."/>
            <person name="Syed K."/>
            <person name="Salamov A."/>
            <person name="Hori C."/>
            <person name="Aerts A."/>
            <person name="Henrissat B."/>
            <person name="Wiebenga A."/>
            <person name="vanKuyk P.A."/>
            <person name="Barry K."/>
            <person name="Lindquist E."/>
            <person name="LaButti K."/>
            <person name="Lapidus A."/>
            <person name="Lucas S."/>
            <person name="Coutinho P."/>
            <person name="Gong Y."/>
            <person name="Samejima M."/>
            <person name="Mahadevan R."/>
            <person name="Abou-Zaid M."/>
            <person name="de Vries R.P."/>
            <person name="Igarashi K."/>
            <person name="Yadav J.S."/>
            <person name="Grigoriev I.V."/>
            <person name="Master E.R."/>
        </authorList>
    </citation>
    <scope>NUCLEOTIDE SEQUENCE [LARGE SCALE GENOMIC DNA]</scope>
    <source>
        <strain evidence="2 3">HHB-10118-sp</strain>
    </source>
</reference>
<dbReference type="InParanoid" id="K5W8W3"/>
<gene>
    <name evidence="2" type="ORF">PHACADRAFT_203571</name>
</gene>
<feature type="transmembrane region" description="Helical" evidence="1">
    <location>
        <begin position="133"/>
        <end position="155"/>
    </location>
</feature>
<dbReference type="EMBL" id="JH930468">
    <property type="protein sequence ID" value="EKM60358.1"/>
    <property type="molecule type" value="Genomic_DNA"/>
</dbReference>
<feature type="transmembrane region" description="Helical" evidence="1">
    <location>
        <begin position="92"/>
        <end position="112"/>
    </location>
</feature>
<dbReference type="STRING" id="650164.K5W8W3"/>
<feature type="transmembrane region" description="Helical" evidence="1">
    <location>
        <begin position="48"/>
        <end position="72"/>
    </location>
</feature>
<dbReference type="AlphaFoldDB" id="K5W8W3"/>
<protein>
    <submittedName>
        <fullName evidence="2">Uncharacterized protein</fullName>
    </submittedName>
</protein>
<accession>K5W8W3</accession>
<organism evidence="2 3">
    <name type="scientific">Phanerochaete carnosa (strain HHB-10118-sp)</name>
    <name type="common">White-rot fungus</name>
    <name type="synonym">Peniophora carnosa</name>
    <dbReference type="NCBI Taxonomy" id="650164"/>
    <lineage>
        <taxon>Eukaryota</taxon>
        <taxon>Fungi</taxon>
        <taxon>Dikarya</taxon>
        <taxon>Basidiomycota</taxon>
        <taxon>Agaricomycotina</taxon>
        <taxon>Agaricomycetes</taxon>
        <taxon>Polyporales</taxon>
        <taxon>Phanerochaetaceae</taxon>
        <taxon>Phanerochaete</taxon>
    </lineage>
</organism>
<evidence type="ECO:0000256" key="1">
    <source>
        <dbReference type="SAM" id="Phobius"/>
    </source>
</evidence>
<evidence type="ECO:0000313" key="3">
    <source>
        <dbReference type="Proteomes" id="UP000008370"/>
    </source>
</evidence>
<dbReference type="HOGENOM" id="CLU_1360848_0_0_1"/>
<dbReference type="GeneID" id="18912192"/>
<dbReference type="Proteomes" id="UP000008370">
    <property type="component" value="Unassembled WGS sequence"/>
</dbReference>
<keyword evidence="3" id="KW-1185">Reference proteome</keyword>
<feature type="transmembrane region" description="Helical" evidence="1">
    <location>
        <begin position="15"/>
        <end position="36"/>
    </location>
</feature>
<evidence type="ECO:0000313" key="2">
    <source>
        <dbReference type="EMBL" id="EKM60358.1"/>
    </source>
</evidence>
<dbReference type="RefSeq" id="XP_007389821.1">
    <property type="nucleotide sequence ID" value="XM_007389759.1"/>
</dbReference>
<name>K5W8W3_PHACS</name>